<sequence length="48" mass="5575">MSPYKVTNRDGNTHLVMADSLEDATRKAEVIRADYDEMERTGSDCYYR</sequence>
<accession>A0A1B3B1M8</accession>
<protein>
    <submittedName>
        <fullName evidence="1">Uncharacterized protein</fullName>
    </submittedName>
</protein>
<gene>
    <name evidence="1" type="primary">16</name>
    <name evidence="1" type="ORF">SEA_TWISTER6_16</name>
</gene>
<dbReference type="GeneID" id="29064988"/>
<keyword evidence="2" id="KW-1185">Reference proteome</keyword>
<dbReference type="KEGG" id="vg:29064988"/>
<name>A0A1B3B1M8_9CAUD</name>
<dbReference type="Proteomes" id="UP000201729">
    <property type="component" value="Segment"/>
</dbReference>
<organism evidence="1 2">
    <name type="scientific">Gordonia phage Twister6</name>
    <dbReference type="NCBI Taxonomy" id="1887655"/>
    <lineage>
        <taxon>Viruses</taxon>
        <taxon>Duplodnaviria</taxon>
        <taxon>Heunggongvirae</taxon>
        <taxon>Uroviricota</taxon>
        <taxon>Caudoviricetes</taxon>
        <taxon>Stackebrandtviridae</taxon>
        <taxon>Frickvirinae</taxon>
        <taxon>Wizardvirus</taxon>
        <taxon>Wizardvirus twister6</taxon>
    </lineage>
</organism>
<dbReference type="EMBL" id="KX557286">
    <property type="protein sequence ID" value="AOE44925.1"/>
    <property type="molecule type" value="Genomic_DNA"/>
</dbReference>
<reference evidence="1 2" key="1">
    <citation type="submission" date="2016-07" db="EMBL/GenBank/DDBJ databases">
        <authorList>
            <person name="Montgomery M.T."/>
            <person name="Pope W.H."/>
            <person name="Russell D.A."/>
            <person name="Garlena R.A."/>
            <person name="Jacobs-Sera D."/>
            <person name="Hendrix R.W."/>
            <person name="Hatfull G.F."/>
        </authorList>
    </citation>
    <scope>NUCLEOTIDE SEQUENCE [LARGE SCALE GENOMIC DNA]</scope>
</reference>
<evidence type="ECO:0000313" key="1">
    <source>
        <dbReference type="EMBL" id="AOE44925.1"/>
    </source>
</evidence>
<proteinExistence type="predicted"/>
<evidence type="ECO:0000313" key="2">
    <source>
        <dbReference type="Proteomes" id="UP000201729"/>
    </source>
</evidence>
<dbReference type="RefSeq" id="YP_009284787.1">
    <property type="nucleotide sequence ID" value="NC_031052.1"/>
</dbReference>